<protein>
    <submittedName>
        <fullName evidence="1">Uncharacterized protein</fullName>
    </submittedName>
</protein>
<dbReference type="AlphaFoldDB" id="A0A5N7BZ56"/>
<dbReference type="Proteomes" id="UP000326877">
    <property type="component" value="Unassembled WGS sequence"/>
</dbReference>
<organism evidence="1">
    <name type="scientific">Petromyces alliaceus</name>
    <name type="common">Aspergillus alliaceus</name>
    <dbReference type="NCBI Taxonomy" id="209559"/>
    <lineage>
        <taxon>Eukaryota</taxon>
        <taxon>Fungi</taxon>
        <taxon>Dikarya</taxon>
        <taxon>Ascomycota</taxon>
        <taxon>Pezizomycotina</taxon>
        <taxon>Eurotiomycetes</taxon>
        <taxon>Eurotiomycetidae</taxon>
        <taxon>Eurotiales</taxon>
        <taxon>Aspergillaceae</taxon>
        <taxon>Aspergillus</taxon>
        <taxon>Aspergillus subgen. Circumdati</taxon>
    </lineage>
</organism>
<gene>
    <name evidence="1" type="ORF">BDV23DRAFT_186803</name>
</gene>
<dbReference type="EMBL" id="ML735302">
    <property type="protein sequence ID" value="KAE8386923.1"/>
    <property type="molecule type" value="Genomic_DNA"/>
</dbReference>
<accession>A0A5N7BZ56</accession>
<name>A0A5N7BZ56_PETAA</name>
<reference evidence="1" key="1">
    <citation type="submission" date="2019-04" db="EMBL/GenBank/DDBJ databases">
        <title>Friends and foes A comparative genomics studyof 23 Aspergillus species from section Flavi.</title>
        <authorList>
            <consortium name="DOE Joint Genome Institute"/>
            <person name="Kjaerbolling I."/>
            <person name="Vesth T."/>
            <person name="Frisvad J.C."/>
            <person name="Nybo J.L."/>
            <person name="Theobald S."/>
            <person name="Kildgaard S."/>
            <person name="Isbrandt T."/>
            <person name="Kuo A."/>
            <person name="Sato A."/>
            <person name="Lyhne E.K."/>
            <person name="Kogle M.E."/>
            <person name="Wiebenga A."/>
            <person name="Kun R.S."/>
            <person name="Lubbers R.J."/>
            <person name="Makela M.R."/>
            <person name="Barry K."/>
            <person name="Chovatia M."/>
            <person name="Clum A."/>
            <person name="Daum C."/>
            <person name="Haridas S."/>
            <person name="He G."/>
            <person name="LaButti K."/>
            <person name="Lipzen A."/>
            <person name="Mondo S."/>
            <person name="Riley R."/>
            <person name="Salamov A."/>
            <person name="Simmons B.A."/>
            <person name="Magnuson J.K."/>
            <person name="Henrissat B."/>
            <person name="Mortensen U.H."/>
            <person name="Larsen T.O."/>
            <person name="Devries R.P."/>
            <person name="Grigoriev I.V."/>
            <person name="Machida M."/>
            <person name="Baker S.E."/>
            <person name="Andersen M.R."/>
        </authorList>
    </citation>
    <scope>NUCLEOTIDE SEQUENCE [LARGE SCALE GENOMIC DNA]</scope>
    <source>
        <strain evidence="1">IBT 14317</strain>
    </source>
</reference>
<sequence>MLPFLGDYARLLAQYELPDDPSMEELNELGEKRLTEFASALLAIQRRVSLARGDLPAGFMQQLHVVLMRCDNLLDEPSSGDLSLQAAKNSLQLIGPLSGMPGALLSAQERHSGLMMGYRQLESSAEISCEAIEPLKTAVGLMSSR</sequence>
<evidence type="ECO:0000313" key="1">
    <source>
        <dbReference type="EMBL" id="KAE8386923.1"/>
    </source>
</evidence>
<proteinExistence type="predicted"/>